<name>F2UGV7_SALR5</name>
<gene>
    <name evidence="2" type="ORF">PTSG_12664</name>
</gene>
<dbReference type="KEGG" id="sre:PTSG_12664"/>
<dbReference type="GeneID" id="16072337"/>
<evidence type="ECO:0000313" key="3">
    <source>
        <dbReference type="Proteomes" id="UP000007799"/>
    </source>
</evidence>
<dbReference type="AlphaFoldDB" id="F2UGV7"/>
<dbReference type="Proteomes" id="UP000007799">
    <property type="component" value="Unassembled WGS sequence"/>
</dbReference>
<reference evidence="2" key="1">
    <citation type="submission" date="2009-08" db="EMBL/GenBank/DDBJ databases">
        <title>Annotation of Salpingoeca rosetta.</title>
        <authorList>
            <consortium name="The Broad Institute Genome Sequencing Platform"/>
            <person name="Russ C."/>
            <person name="Cuomo C."/>
            <person name="Burger G."/>
            <person name="Gray M.W."/>
            <person name="Holland P.W.H."/>
            <person name="King N."/>
            <person name="Lang F.B.F."/>
            <person name="Roger A.J."/>
            <person name="Ruiz-Trillo I."/>
            <person name="Young S.K."/>
            <person name="Zeng Q."/>
            <person name="Gargeya S."/>
            <person name="Alvarado L."/>
            <person name="Berlin A."/>
            <person name="Chapman S.B."/>
            <person name="Chen Z."/>
            <person name="Freedman E."/>
            <person name="Gellesch M."/>
            <person name="Goldberg J."/>
            <person name="Griggs A."/>
            <person name="Gujja S."/>
            <person name="Heilman E."/>
            <person name="Heiman D."/>
            <person name="Howarth C."/>
            <person name="Mehta T."/>
            <person name="Neiman D."/>
            <person name="Pearson M."/>
            <person name="Roberts A."/>
            <person name="Saif S."/>
            <person name="Shea T."/>
            <person name="Shenoy N."/>
            <person name="Sisk P."/>
            <person name="Stolte C."/>
            <person name="Sykes S."/>
            <person name="White J."/>
            <person name="Yandava C."/>
            <person name="Haas B."/>
            <person name="Nusbaum C."/>
            <person name="Birren B."/>
        </authorList>
    </citation>
    <scope>NUCLEOTIDE SEQUENCE [LARGE SCALE GENOMIC DNA]</scope>
    <source>
        <strain evidence="2">ATCC 50818</strain>
    </source>
</reference>
<dbReference type="RefSeq" id="XP_004991778.1">
    <property type="nucleotide sequence ID" value="XM_004991721.1"/>
</dbReference>
<evidence type="ECO:0000256" key="1">
    <source>
        <dbReference type="SAM" id="MobiDB-lite"/>
    </source>
</evidence>
<feature type="compositionally biased region" description="Polar residues" evidence="1">
    <location>
        <begin position="91"/>
        <end position="102"/>
    </location>
</feature>
<protein>
    <submittedName>
        <fullName evidence="2">Uncharacterized protein</fullName>
    </submittedName>
</protein>
<organism evidence="3">
    <name type="scientific">Salpingoeca rosetta (strain ATCC 50818 / BSB-021)</name>
    <dbReference type="NCBI Taxonomy" id="946362"/>
    <lineage>
        <taxon>Eukaryota</taxon>
        <taxon>Choanoflagellata</taxon>
        <taxon>Craspedida</taxon>
        <taxon>Salpingoecidae</taxon>
        <taxon>Salpingoeca</taxon>
    </lineage>
</organism>
<dbReference type="EMBL" id="GL832973">
    <property type="protein sequence ID" value="EGD75857.1"/>
    <property type="molecule type" value="Genomic_DNA"/>
</dbReference>
<feature type="compositionally biased region" description="Low complexity" evidence="1">
    <location>
        <begin position="25"/>
        <end position="45"/>
    </location>
</feature>
<feature type="region of interest" description="Disordered" evidence="1">
    <location>
        <begin position="1"/>
        <end position="102"/>
    </location>
</feature>
<keyword evidence="3" id="KW-1185">Reference proteome</keyword>
<dbReference type="InParanoid" id="F2UGV7"/>
<proteinExistence type="predicted"/>
<sequence>MTGSPPRGKQFRGTGHGGGADHQGDGQAPAAASSPSPSTHGASGPRTRSCAQRGPRRTGARHDVEDHDDDDDDEGDGDDHGAQPSEDFCDTSLTKSNLTVRG</sequence>
<feature type="compositionally biased region" description="Acidic residues" evidence="1">
    <location>
        <begin position="66"/>
        <end position="77"/>
    </location>
</feature>
<accession>F2UGV7</accession>
<evidence type="ECO:0000313" key="2">
    <source>
        <dbReference type="EMBL" id="EGD75857.1"/>
    </source>
</evidence>